<reference evidence="7 8" key="1">
    <citation type="journal article" date="2014" name="Genome Biol.">
        <title>Transcriptome and methylome profiling reveals relics of genome dominance in the mesopolyploid Brassica oleracea.</title>
        <authorList>
            <person name="Parkin I.A."/>
            <person name="Koh C."/>
            <person name="Tang H."/>
            <person name="Robinson S.J."/>
            <person name="Kagale S."/>
            <person name="Clarke W.E."/>
            <person name="Town C.D."/>
            <person name="Nixon J."/>
            <person name="Krishnakumar V."/>
            <person name="Bidwell S.L."/>
            <person name="Denoeud F."/>
            <person name="Belcram H."/>
            <person name="Links M.G."/>
            <person name="Just J."/>
            <person name="Clarke C."/>
            <person name="Bender T."/>
            <person name="Huebert T."/>
            <person name="Mason A.S."/>
            <person name="Pires J.C."/>
            <person name="Barker G."/>
            <person name="Moore J."/>
            <person name="Walley P.G."/>
            <person name="Manoli S."/>
            <person name="Batley J."/>
            <person name="Edwards D."/>
            <person name="Nelson M.N."/>
            <person name="Wang X."/>
            <person name="Paterson A.H."/>
            <person name="King G."/>
            <person name="Bancroft I."/>
            <person name="Chalhoub B."/>
            <person name="Sharpe A.G."/>
        </authorList>
    </citation>
    <scope>NUCLEOTIDE SEQUENCE</scope>
    <source>
        <strain evidence="7 8">cv. TO1000</strain>
    </source>
</reference>
<evidence type="ECO:0000256" key="2">
    <source>
        <dbReference type="ARBA" id="ARBA00022801"/>
    </source>
</evidence>
<dbReference type="CDD" id="cd00519">
    <property type="entry name" value="Lipase_3"/>
    <property type="match status" value="1"/>
</dbReference>
<dbReference type="EnsemblPlants" id="Bo4g191750.1">
    <property type="protein sequence ID" value="Bo4g191750.1"/>
    <property type="gene ID" value="Bo4g191750"/>
</dbReference>
<accession>A0A0D3C5W0</accession>
<dbReference type="GO" id="GO:0071493">
    <property type="term" value="P:cellular response to UV-B"/>
    <property type="evidence" value="ECO:0007669"/>
    <property type="project" value="EnsemblPlants"/>
</dbReference>
<reference evidence="7" key="2">
    <citation type="submission" date="2015-03" db="UniProtKB">
        <authorList>
            <consortium name="EnsemblPlants"/>
        </authorList>
    </citation>
    <scope>IDENTIFICATION</scope>
</reference>
<dbReference type="STRING" id="109376.A0A0D3C5W0"/>
<dbReference type="InterPro" id="IPR029058">
    <property type="entry name" value="AB_hydrolase_fold"/>
</dbReference>
<keyword evidence="4 5" id="KW-0443">Lipid metabolism</keyword>
<sequence>MIEVSHTIMITIHHHLLKFKCYPFYTDNSRLLSSHTTPMAAATPWEELLGSKNWDTLLDPLDQSLRQLILRCGDFCQATYDAFVNDQNSKYCGASRYGKSSFFDKVMLENASDYQVTSFLYATARVSLPEGLLLRSQSRDSWDRESNWFGYIAVTSDERSKSLGRREIYVALRGTSRNYEWINVLGARPTSADPLLTGPVQNGSGSKVVETLSTHGSDSEDEEGCKVMLGWLTIYTSDHAESKFTKMSLRLQLLTMIKELLLKYKDEKPSIVLTGHSLGATEAVLAAYDIAENASGDDVPVTGIVFGCPQVGNKEFKDEVTRHKNLKILHVRNTIDLLTRYPGGLLGYVDIGTNFVIDTKKSPYLKDSRNPGDWHNLQAMLHVVAGWNGKKGEFKLMVKRSIALVNKSCEFLKDECLVPGSWWVEKNKGMIKDENGAWVIAPVEEEPEPEF</sequence>
<dbReference type="Pfam" id="PF01764">
    <property type="entry name" value="Lipase_3"/>
    <property type="match status" value="1"/>
</dbReference>
<dbReference type="AlphaFoldDB" id="A0A0D3C5W0"/>
<comment type="similarity">
    <text evidence="1 5">Belongs to the AB hydrolase superfamily. Lipase family.</text>
</comment>
<dbReference type="GO" id="GO:0008970">
    <property type="term" value="F:phospholipase A1 activity"/>
    <property type="evidence" value="ECO:0007669"/>
    <property type="project" value="UniProtKB-UniRule"/>
</dbReference>
<dbReference type="GO" id="GO:0009650">
    <property type="term" value="P:UV protection"/>
    <property type="evidence" value="ECO:0007669"/>
    <property type="project" value="EnsemblPlants"/>
</dbReference>
<dbReference type="PANTHER" id="PTHR31828">
    <property type="entry name" value="PHOSPHOLIPASE A1-IIGAMMA"/>
    <property type="match status" value="1"/>
</dbReference>
<dbReference type="GO" id="GO:0005737">
    <property type="term" value="C:cytoplasm"/>
    <property type="evidence" value="ECO:0007669"/>
    <property type="project" value="EnsemblPlants"/>
</dbReference>
<dbReference type="eggNOG" id="KOG4569">
    <property type="taxonomic scope" value="Eukaryota"/>
</dbReference>
<keyword evidence="2 5" id="KW-0378">Hydrolase</keyword>
<dbReference type="InterPro" id="IPR002921">
    <property type="entry name" value="Fungal_lipase-type"/>
</dbReference>
<dbReference type="PANTHER" id="PTHR31828:SF10">
    <property type="entry name" value="PHOSPHOLIPASE A1-IIDELTA"/>
    <property type="match status" value="1"/>
</dbReference>
<keyword evidence="8" id="KW-1185">Reference proteome</keyword>
<dbReference type="GO" id="GO:0016042">
    <property type="term" value="P:lipid catabolic process"/>
    <property type="evidence" value="ECO:0007669"/>
    <property type="project" value="UniProtKB-UniRule"/>
</dbReference>
<evidence type="ECO:0000256" key="3">
    <source>
        <dbReference type="ARBA" id="ARBA00022963"/>
    </source>
</evidence>
<comment type="function">
    <text evidence="5">Acylhydrolase that catalyzes the hydrolysis of phospholipids at the sn-1 position.</text>
</comment>
<dbReference type="FunFam" id="3.40.50.1820:FF:000065">
    <property type="entry name" value="Phospholipase A1-II 3"/>
    <property type="match status" value="1"/>
</dbReference>
<evidence type="ECO:0000256" key="4">
    <source>
        <dbReference type="ARBA" id="ARBA00023098"/>
    </source>
</evidence>
<name>A0A0D3C5W0_BRAOL</name>
<dbReference type="OMA" id="GSMVYSM"/>
<dbReference type="Gene3D" id="3.40.50.1820">
    <property type="entry name" value="alpha/beta hydrolase"/>
    <property type="match status" value="1"/>
</dbReference>
<evidence type="ECO:0000259" key="6">
    <source>
        <dbReference type="Pfam" id="PF01764"/>
    </source>
</evidence>
<dbReference type="Proteomes" id="UP000032141">
    <property type="component" value="Chromosome C4"/>
</dbReference>
<dbReference type="InterPro" id="IPR033556">
    <property type="entry name" value="PLA"/>
</dbReference>
<dbReference type="HOGENOM" id="CLU_018841_0_0_1"/>
<dbReference type="Gramene" id="Bo4g191750.1">
    <property type="protein sequence ID" value="Bo4g191750.1"/>
    <property type="gene ID" value="Bo4g191750"/>
</dbReference>
<evidence type="ECO:0000313" key="8">
    <source>
        <dbReference type="Proteomes" id="UP000032141"/>
    </source>
</evidence>
<dbReference type="SUPFAM" id="SSF53474">
    <property type="entry name" value="alpha/beta-Hydrolases"/>
    <property type="match status" value="1"/>
</dbReference>
<evidence type="ECO:0000313" key="7">
    <source>
        <dbReference type="EnsemblPlants" id="Bo4g191750.1"/>
    </source>
</evidence>
<keyword evidence="3 5" id="KW-0442">Lipid degradation</keyword>
<organism evidence="7 8">
    <name type="scientific">Brassica oleracea var. oleracea</name>
    <dbReference type="NCBI Taxonomy" id="109376"/>
    <lineage>
        <taxon>Eukaryota</taxon>
        <taxon>Viridiplantae</taxon>
        <taxon>Streptophyta</taxon>
        <taxon>Embryophyta</taxon>
        <taxon>Tracheophyta</taxon>
        <taxon>Spermatophyta</taxon>
        <taxon>Magnoliopsida</taxon>
        <taxon>eudicotyledons</taxon>
        <taxon>Gunneridae</taxon>
        <taxon>Pentapetalae</taxon>
        <taxon>rosids</taxon>
        <taxon>malvids</taxon>
        <taxon>Brassicales</taxon>
        <taxon>Brassicaceae</taxon>
        <taxon>Brassiceae</taxon>
        <taxon>Brassica</taxon>
    </lineage>
</organism>
<feature type="domain" description="Fungal lipase-type" evidence="6">
    <location>
        <begin position="169"/>
        <end position="343"/>
    </location>
</feature>
<evidence type="ECO:0000256" key="5">
    <source>
        <dbReference type="RuleBase" id="RU367093"/>
    </source>
</evidence>
<evidence type="ECO:0000256" key="1">
    <source>
        <dbReference type="ARBA" id="ARBA00010701"/>
    </source>
</evidence>
<proteinExistence type="inferred from homology"/>
<dbReference type="EC" id="3.1.1.-" evidence="5"/>
<protein>
    <recommendedName>
        <fullName evidence="5">Phospholipase A1</fullName>
        <ecNumber evidence="5">3.1.1.-</ecNumber>
    </recommendedName>
</protein>